<reference evidence="1" key="1">
    <citation type="journal article" date="2020" name="New Phytol.">
        <title>Comparative genomics reveals dynamic genome evolution in host specialist ectomycorrhizal fungi.</title>
        <authorList>
            <person name="Lofgren L.A."/>
            <person name="Nguyen N.H."/>
            <person name="Vilgalys R."/>
            <person name="Ruytinx J."/>
            <person name="Liao H.L."/>
            <person name="Branco S."/>
            <person name="Kuo A."/>
            <person name="LaButti K."/>
            <person name="Lipzen A."/>
            <person name="Andreopoulos W."/>
            <person name="Pangilinan J."/>
            <person name="Riley R."/>
            <person name="Hundley H."/>
            <person name="Na H."/>
            <person name="Barry K."/>
            <person name="Grigoriev I.V."/>
            <person name="Stajich J.E."/>
            <person name="Kennedy P.G."/>
        </authorList>
    </citation>
    <scope>NUCLEOTIDE SEQUENCE</scope>
    <source>
        <strain evidence="1">FC203</strain>
    </source>
</reference>
<dbReference type="AlphaFoldDB" id="A0AAD4HPQ6"/>
<feature type="non-terminal residue" evidence="1">
    <location>
        <position position="1"/>
    </location>
</feature>
<comment type="caution">
    <text evidence="1">The sequence shown here is derived from an EMBL/GenBank/DDBJ whole genome shotgun (WGS) entry which is preliminary data.</text>
</comment>
<protein>
    <submittedName>
        <fullName evidence="1">Uncharacterized protein</fullName>
    </submittedName>
</protein>
<gene>
    <name evidence="1" type="ORF">F5891DRAFT_922615</name>
</gene>
<feature type="non-terminal residue" evidence="1">
    <location>
        <position position="77"/>
    </location>
</feature>
<dbReference type="EMBL" id="JABBWK010000010">
    <property type="protein sequence ID" value="KAG1904438.1"/>
    <property type="molecule type" value="Genomic_DNA"/>
</dbReference>
<keyword evidence="2" id="KW-1185">Reference proteome</keyword>
<name>A0AAD4HPQ6_9AGAM</name>
<sequence length="77" mass="8560">LEFVDMLNAMCFGKLDKASFQAFFSLSRPVVYEDGIRPTQLYPIRSEVDLANQRKLASLPGDGIKYSATDSPGRDSN</sequence>
<proteinExistence type="predicted"/>
<organism evidence="1 2">
    <name type="scientific">Suillus fuscotomentosus</name>
    <dbReference type="NCBI Taxonomy" id="1912939"/>
    <lineage>
        <taxon>Eukaryota</taxon>
        <taxon>Fungi</taxon>
        <taxon>Dikarya</taxon>
        <taxon>Basidiomycota</taxon>
        <taxon>Agaricomycotina</taxon>
        <taxon>Agaricomycetes</taxon>
        <taxon>Agaricomycetidae</taxon>
        <taxon>Boletales</taxon>
        <taxon>Suillineae</taxon>
        <taxon>Suillaceae</taxon>
        <taxon>Suillus</taxon>
    </lineage>
</organism>
<dbReference type="Proteomes" id="UP001195769">
    <property type="component" value="Unassembled WGS sequence"/>
</dbReference>
<dbReference type="RefSeq" id="XP_041230013.1">
    <property type="nucleotide sequence ID" value="XM_041373810.1"/>
</dbReference>
<evidence type="ECO:0000313" key="2">
    <source>
        <dbReference type="Proteomes" id="UP001195769"/>
    </source>
</evidence>
<dbReference type="GeneID" id="64668108"/>
<accession>A0AAD4HPQ6</accession>
<evidence type="ECO:0000313" key="1">
    <source>
        <dbReference type="EMBL" id="KAG1904438.1"/>
    </source>
</evidence>